<sequence length="187" mass="19859">MTITCSAARSVCFSTRAAHTSGRDGRNSAQQTQNETPECKTPRRALLAGTIFTVTSMPGYRDLAHAESFEQKQAAKEARKAALLAAAKAKATGGEVPDIPEYESSFGLSFDAAGSDSPAPQKKTAPAAVATKPKLKNPPSAAPPPKTKRQQQKEEEEKKKKLSPEERAAQKKALLAAAREKALANAD</sequence>
<evidence type="ECO:0000313" key="3">
    <source>
        <dbReference type="Proteomes" id="UP001190700"/>
    </source>
</evidence>
<dbReference type="AlphaFoldDB" id="A0AAE0BRP3"/>
<evidence type="ECO:0000313" key="2">
    <source>
        <dbReference type="EMBL" id="KAK3240948.1"/>
    </source>
</evidence>
<feature type="region of interest" description="Disordered" evidence="1">
    <location>
        <begin position="17"/>
        <end position="40"/>
    </location>
</feature>
<keyword evidence="3" id="KW-1185">Reference proteome</keyword>
<protein>
    <submittedName>
        <fullName evidence="2">Uncharacterized protein</fullName>
    </submittedName>
</protein>
<dbReference type="EMBL" id="LGRX02033510">
    <property type="protein sequence ID" value="KAK3240948.1"/>
    <property type="molecule type" value="Genomic_DNA"/>
</dbReference>
<accession>A0AAE0BRP3</accession>
<reference evidence="2 3" key="1">
    <citation type="journal article" date="2015" name="Genome Biol. Evol.">
        <title>Comparative Genomics of a Bacterivorous Green Alga Reveals Evolutionary Causalities and Consequences of Phago-Mixotrophic Mode of Nutrition.</title>
        <authorList>
            <person name="Burns J.A."/>
            <person name="Paasch A."/>
            <person name="Narechania A."/>
            <person name="Kim E."/>
        </authorList>
    </citation>
    <scope>NUCLEOTIDE SEQUENCE [LARGE SCALE GENOMIC DNA]</scope>
    <source>
        <strain evidence="2 3">PLY_AMNH</strain>
    </source>
</reference>
<feature type="compositionally biased region" description="Basic and acidic residues" evidence="1">
    <location>
        <begin position="178"/>
        <end position="187"/>
    </location>
</feature>
<dbReference type="Proteomes" id="UP001190700">
    <property type="component" value="Unassembled WGS sequence"/>
</dbReference>
<proteinExistence type="predicted"/>
<feature type="compositionally biased region" description="Basic and acidic residues" evidence="1">
    <location>
        <begin position="151"/>
        <end position="169"/>
    </location>
</feature>
<gene>
    <name evidence="2" type="ORF">CYMTET_49249</name>
</gene>
<organism evidence="2 3">
    <name type="scientific">Cymbomonas tetramitiformis</name>
    <dbReference type="NCBI Taxonomy" id="36881"/>
    <lineage>
        <taxon>Eukaryota</taxon>
        <taxon>Viridiplantae</taxon>
        <taxon>Chlorophyta</taxon>
        <taxon>Pyramimonadophyceae</taxon>
        <taxon>Pyramimonadales</taxon>
        <taxon>Pyramimonadaceae</taxon>
        <taxon>Cymbomonas</taxon>
    </lineage>
</organism>
<feature type="compositionally biased region" description="Polar residues" evidence="1">
    <location>
        <begin position="27"/>
        <end position="36"/>
    </location>
</feature>
<name>A0AAE0BRP3_9CHLO</name>
<evidence type="ECO:0000256" key="1">
    <source>
        <dbReference type="SAM" id="MobiDB-lite"/>
    </source>
</evidence>
<comment type="caution">
    <text evidence="2">The sequence shown here is derived from an EMBL/GenBank/DDBJ whole genome shotgun (WGS) entry which is preliminary data.</text>
</comment>
<feature type="region of interest" description="Disordered" evidence="1">
    <location>
        <begin position="87"/>
        <end position="187"/>
    </location>
</feature>
<feature type="compositionally biased region" description="Low complexity" evidence="1">
    <location>
        <begin position="118"/>
        <end position="132"/>
    </location>
</feature>